<dbReference type="PANTHER" id="PTHR15710">
    <property type="entry name" value="E3 UBIQUITIN-PROTEIN LIGASE PRAJA"/>
    <property type="match status" value="1"/>
</dbReference>
<protein>
    <recommendedName>
        <fullName evidence="6">RING-type domain-containing protein</fullName>
    </recommendedName>
</protein>
<feature type="region of interest" description="Disordered" evidence="5">
    <location>
        <begin position="265"/>
        <end position="286"/>
    </location>
</feature>
<dbReference type="GO" id="GO:0005737">
    <property type="term" value="C:cytoplasm"/>
    <property type="evidence" value="ECO:0000318"/>
    <property type="project" value="GO_Central"/>
</dbReference>
<reference evidence="7 8" key="1">
    <citation type="journal article" date="2010" name="Nature">
        <title>Genome sequencing and analysis of the model grass Brachypodium distachyon.</title>
        <authorList>
            <consortium name="International Brachypodium Initiative"/>
        </authorList>
    </citation>
    <scope>NUCLEOTIDE SEQUENCE [LARGE SCALE GENOMIC DNA]</scope>
    <source>
        <strain evidence="7 8">Bd21</strain>
    </source>
</reference>
<dbReference type="AlphaFoldDB" id="A0A0Q3JQ66"/>
<dbReference type="GO" id="GO:0016567">
    <property type="term" value="P:protein ubiquitination"/>
    <property type="evidence" value="ECO:0000318"/>
    <property type="project" value="GO_Central"/>
</dbReference>
<dbReference type="Gene3D" id="3.30.40.10">
    <property type="entry name" value="Zinc/RING finger domain, C3HC4 (zinc finger)"/>
    <property type="match status" value="2"/>
</dbReference>
<accession>A0A0Q3JQ66</accession>
<keyword evidence="1" id="KW-0479">Metal-binding</keyword>
<dbReference type="GO" id="GO:0061630">
    <property type="term" value="F:ubiquitin protein ligase activity"/>
    <property type="evidence" value="ECO:0000318"/>
    <property type="project" value="GO_Central"/>
</dbReference>
<dbReference type="PANTHER" id="PTHR15710:SF88">
    <property type="entry name" value="RING-TYPE DOMAIN-CONTAINING PROTEIN"/>
    <property type="match status" value="1"/>
</dbReference>
<evidence type="ECO:0000313" key="7">
    <source>
        <dbReference type="EMBL" id="KQK19883.1"/>
    </source>
</evidence>
<evidence type="ECO:0000256" key="1">
    <source>
        <dbReference type="ARBA" id="ARBA00022723"/>
    </source>
</evidence>
<evidence type="ECO:0000256" key="4">
    <source>
        <dbReference type="PROSITE-ProRule" id="PRU00175"/>
    </source>
</evidence>
<organism evidence="7">
    <name type="scientific">Brachypodium distachyon</name>
    <name type="common">Purple false brome</name>
    <name type="synonym">Trachynia distachya</name>
    <dbReference type="NCBI Taxonomy" id="15368"/>
    <lineage>
        <taxon>Eukaryota</taxon>
        <taxon>Viridiplantae</taxon>
        <taxon>Streptophyta</taxon>
        <taxon>Embryophyta</taxon>
        <taxon>Tracheophyta</taxon>
        <taxon>Spermatophyta</taxon>
        <taxon>Magnoliopsida</taxon>
        <taxon>Liliopsida</taxon>
        <taxon>Poales</taxon>
        <taxon>Poaceae</taxon>
        <taxon>BOP clade</taxon>
        <taxon>Pooideae</taxon>
        <taxon>Stipodae</taxon>
        <taxon>Brachypodieae</taxon>
        <taxon>Brachypodium</taxon>
    </lineage>
</organism>
<keyword evidence="2 4" id="KW-0863">Zinc-finger</keyword>
<feature type="domain" description="RING-type" evidence="6">
    <location>
        <begin position="89"/>
        <end position="134"/>
    </location>
</feature>
<evidence type="ECO:0000256" key="5">
    <source>
        <dbReference type="SAM" id="MobiDB-lite"/>
    </source>
</evidence>
<feature type="domain" description="RING-type" evidence="6">
    <location>
        <begin position="302"/>
        <end position="349"/>
    </location>
</feature>
<evidence type="ECO:0000313" key="9">
    <source>
        <dbReference type="Proteomes" id="UP000008810"/>
    </source>
</evidence>
<dbReference type="SUPFAM" id="SSF57850">
    <property type="entry name" value="RING/U-box"/>
    <property type="match status" value="2"/>
</dbReference>
<evidence type="ECO:0000313" key="8">
    <source>
        <dbReference type="EnsemblPlants" id="KQK19883"/>
    </source>
</evidence>
<dbReference type="OrthoDB" id="21204at2759"/>
<dbReference type="Pfam" id="PF13639">
    <property type="entry name" value="zf-RING_2"/>
    <property type="match status" value="2"/>
</dbReference>
<reference evidence="7" key="2">
    <citation type="submission" date="2017-06" db="EMBL/GenBank/DDBJ databases">
        <title>WGS assembly of Brachypodium distachyon.</title>
        <authorList>
            <consortium name="The International Brachypodium Initiative"/>
            <person name="Lucas S."/>
            <person name="Harmon-Smith M."/>
            <person name="Lail K."/>
            <person name="Tice H."/>
            <person name="Grimwood J."/>
            <person name="Bruce D."/>
            <person name="Barry K."/>
            <person name="Shu S."/>
            <person name="Lindquist E."/>
            <person name="Wang M."/>
            <person name="Pitluck S."/>
            <person name="Vogel J.P."/>
            <person name="Garvin D.F."/>
            <person name="Mockler T.C."/>
            <person name="Schmutz J."/>
            <person name="Rokhsar D."/>
            <person name="Bevan M.W."/>
        </authorList>
    </citation>
    <scope>NUCLEOTIDE SEQUENCE</scope>
    <source>
        <strain evidence="7">Bd21</strain>
    </source>
</reference>
<evidence type="ECO:0000259" key="6">
    <source>
        <dbReference type="PROSITE" id="PS50089"/>
    </source>
</evidence>
<dbReference type="SMART" id="SM00184">
    <property type="entry name" value="RING"/>
    <property type="match status" value="2"/>
</dbReference>
<keyword evidence="3" id="KW-0862">Zinc</keyword>
<proteinExistence type="predicted"/>
<dbReference type="InParanoid" id="A0A0Q3JQ66"/>
<gene>
    <name evidence="7" type="ORF">BRADI_1g51051v3</name>
</gene>
<dbReference type="EMBL" id="CM000880">
    <property type="protein sequence ID" value="KQK19883.1"/>
    <property type="molecule type" value="Genomic_DNA"/>
</dbReference>
<dbReference type="InterPro" id="IPR013083">
    <property type="entry name" value="Znf_RING/FYVE/PHD"/>
</dbReference>
<dbReference type="EnsemblPlants" id="KQK19883">
    <property type="protein sequence ID" value="KQK19883"/>
    <property type="gene ID" value="BRADI_1g51051v3"/>
</dbReference>
<dbReference type="Proteomes" id="UP000008810">
    <property type="component" value="Chromosome 1"/>
</dbReference>
<sequence length="393" mass="43827">MDIVLDHGDYLYEVDEQELLPQEEDAMDIDAALDDFFATELLQRERQPRRRRFVVPDLNLPPPAKDDDDDDLAAAALKDTAAPDGSAYPICLLDDEEDADMTPGAWKETACGHKFHGPCIEEWLRGQGSCPICRRELVIKTPTPTADPDDADIDYLALAEEDMKFIDLAGNFGLTAGDAMDTVLDHDRLYEDEEQAEEAMAMLLDDHADYLYEDDEQEPLQEEDAMDIALDDELQEGHGGASFAQFDAALDDLFATELQQREPRRRRFVVPDLNLPPPAEEDDDDDLASALKDTAAPHGSACPICLLDDEEDDMAGACGAWKETACGHKFHGRCISKWLRDNGSCPMCRRQLVPERKTTAAEDLAWVDLLLSRGEELIARFSSLQSSIHLLIS</sequence>
<name>A0A0Q3JQ66_BRADI</name>
<dbReference type="InterPro" id="IPR001841">
    <property type="entry name" value="Znf_RING"/>
</dbReference>
<dbReference type="Gramene" id="KQK19883">
    <property type="protein sequence ID" value="KQK19883"/>
    <property type="gene ID" value="BRADI_1g51051v3"/>
</dbReference>
<evidence type="ECO:0000256" key="3">
    <source>
        <dbReference type="ARBA" id="ARBA00022833"/>
    </source>
</evidence>
<reference evidence="8" key="3">
    <citation type="submission" date="2018-08" db="UniProtKB">
        <authorList>
            <consortium name="EnsemblPlants"/>
        </authorList>
    </citation>
    <scope>IDENTIFICATION</scope>
    <source>
        <strain evidence="8">cv. Bd21</strain>
    </source>
</reference>
<dbReference type="GO" id="GO:0008270">
    <property type="term" value="F:zinc ion binding"/>
    <property type="evidence" value="ECO:0007669"/>
    <property type="project" value="UniProtKB-KW"/>
</dbReference>
<evidence type="ECO:0000256" key="2">
    <source>
        <dbReference type="ARBA" id="ARBA00022771"/>
    </source>
</evidence>
<dbReference type="STRING" id="15368.A0A0Q3JQ66"/>
<dbReference type="PROSITE" id="PS50089">
    <property type="entry name" value="ZF_RING_2"/>
    <property type="match status" value="2"/>
</dbReference>
<keyword evidence="9" id="KW-1185">Reference proteome</keyword>